<evidence type="ECO:0000313" key="3">
    <source>
        <dbReference type="Proteomes" id="UP001480595"/>
    </source>
</evidence>
<dbReference type="GeneID" id="92098306"/>
<keyword evidence="3" id="KW-1185">Reference proteome</keyword>
<reference evidence="2 3" key="1">
    <citation type="submission" date="2023-01" db="EMBL/GenBank/DDBJ databases">
        <title>Analysis of 21 Apiospora genomes using comparative genomics revels a genus with tremendous synthesis potential of carbohydrate active enzymes and secondary metabolites.</title>
        <authorList>
            <person name="Sorensen T."/>
        </authorList>
    </citation>
    <scope>NUCLEOTIDE SEQUENCE [LARGE SCALE GENOMIC DNA]</scope>
    <source>
        <strain evidence="2 3">CBS 135458</strain>
    </source>
</reference>
<evidence type="ECO:0000313" key="2">
    <source>
        <dbReference type="EMBL" id="KAK8040827.1"/>
    </source>
</evidence>
<comment type="caution">
    <text evidence="2">The sequence shown here is derived from an EMBL/GenBank/DDBJ whole genome shotgun (WGS) entry which is preliminary data.</text>
</comment>
<feature type="region of interest" description="Disordered" evidence="1">
    <location>
        <begin position="138"/>
        <end position="196"/>
    </location>
</feature>
<gene>
    <name evidence="2" type="ORF">PG994_013834</name>
</gene>
<name>A0ABR1T2L5_9PEZI</name>
<organism evidence="2 3">
    <name type="scientific">Apiospora phragmitis</name>
    <dbReference type="NCBI Taxonomy" id="2905665"/>
    <lineage>
        <taxon>Eukaryota</taxon>
        <taxon>Fungi</taxon>
        <taxon>Dikarya</taxon>
        <taxon>Ascomycota</taxon>
        <taxon>Pezizomycotina</taxon>
        <taxon>Sordariomycetes</taxon>
        <taxon>Xylariomycetidae</taxon>
        <taxon>Amphisphaeriales</taxon>
        <taxon>Apiosporaceae</taxon>
        <taxon>Apiospora</taxon>
    </lineage>
</organism>
<evidence type="ECO:0000256" key="1">
    <source>
        <dbReference type="SAM" id="MobiDB-lite"/>
    </source>
</evidence>
<dbReference type="EMBL" id="JAQQWL010000015">
    <property type="protein sequence ID" value="KAK8040827.1"/>
    <property type="molecule type" value="Genomic_DNA"/>
</dbReference>
<accession>A0ABR1T2L5</accession>
<dbReference type="Proteomes" id="UP001480595">
    <property type="component" value="Unassembled WGS sequence"/>
</dbReference>
<dbReference type="RefSeq" id="XP_066708372.1">
    <property type="nucleotide sequence ID" value="XM_066865243.1"/>
</dbReference>
<sequence length="218" mass="24757">MITKLDYSTKVPGDETKGFIRKPVLNPTLAKAWEREVISLDRAAGRGAYWKRFRWTSRFKRRIKAVLDELPDDPTVPQDFKNRGPLPSKVSNQGDYGFASVDPLSIPLMYNQKWVLFENAPRDPPETNPFFKLVNGWEESKESQTSDQEERDQVMGLDKNRRATRQPRQQEAAMSASNPDEMGADDIKEEYGSPQAVDVTALHSLVETSSIKSEPKSP</sequence>
<proteinExistence type="predicted"/>
<protein>
    <submittedName>
        <fullName evidence="2">Uncharacterized protein</fullName>
    </submittedName>
</protein>